<evidence type="ECO:0000256" key="9">
    <source>
        <dbReference type="ARBA" id="ARBA00022842"/>
    </source>
</evidence>
<keyword evidence="12" id="KW-1185">Reference proteome</keyword>
<comment type="caution">
    <text evidence="11">The sequence shown here is derived from an EMBL/GenBank/DDBJ whole genome shotgun (WGS) entry which is preliminary data.</text>
</comment>
<dbReference type="NCBIfam" id="TIGR00150">
    <property type="entry name" value="T6A_YjeE"/>
    <property type="match status" value="1"/>
</dbReference>
<dbReference type="Proteomes" id="UP001596405">
    <property type="component" value="Unassembled WGS sequence"/>
</dbReference>
<keyword evidence="8" id="KW-0067">ATP-binding</keyword>
<keyword evidence="4" id="KW-0963">Cytoplasm</keyword>
<reference evidence="12" key="1">
    <citation type="journal article" date="2019" name="Int. J. Syst. Evol. Microbiol.">
        <title>The Global Catalogue of Microorganisms (GCM) 10K type strain sequencing project: providing services to taxonomists for standard genome sequencing and annotation.</title>
        <authorList>
            <consortium name="The Broad Institute Genomics Platform"/>
            <consortium name="The Broad Institute Genome Sequencing Center for Infectious Disease"/>
            <person name="Wu L."/>
            <person name="Ma J."/>
        </authorList>
    </citation>
    <scope>NUCLEOTIDE SEQUENCE [LARGE SCALE GENOMIC DNA]</scope>
    <source>
        <strain evidence="12">CGMCC 4.7393</strain>
    </source>
</reference>
<evidence type="ECO:0000313" key="11">
    <source>
        <dbReference type="EMBL" id="MFC6997569.1"/>
    </source>
</evidence>
<keyword evidence="7" id="KW-0547">Nucleotide-binding</keyword>
<dbReference type="SUPFAM" id="SSF52540">
    <property type="entry name" value="P-loop containing nucleoside triphosphate hydrolases"/>
    <property type="match status" value="1"/>
</dbReference>
<evidence type="ECO:0000256" key="2">
    <source>
        <dbReference type="ARBA" id="ARBA00007599"/>
    </source>
</evidence>
<evidence type="ECO:0000256" key="8">
    <source>
        <dbReference type="ARBA" id="ARBA00022840"/>
    </source>
</evidence>
<keyword evidence="5" id="KW-0819">tRNA processing</keyword>
<evidence type="ECO:0000256" key="6">
    <source>
        <dbReference type="ARBA" id="ARBA00022723"/>
    </source>
</evidence>
<accession>A0ABW2DMK8</accession>
<evidence type="ECO:0000256" key="10">
    <source>
        <dbReference type="ARBA" id="ARBA00032441"/>
    </source>
</evidence>
<organism evidence="11 12">
    <name type="scientific">Rufibacter roseus</name>
    <dbReference type="NCBI Taxonomy" id="1567108"/>
    <lineage>
        <taxon>Bacteria</taxon>
        <taxon>Pseudomonadati</taxon>
        <taxon>Bacteroidota</taxon>
        <taxon>Cytophagia</taxon>
        <taxon>Cytophagales</taxon>
        <taxon>Hymenobacteraceae</taxon>
        <taxon>Rufibacter</taxon>
    </lineage>
</organism>
<comment type="similarity">
    <text evidence="2">Belongs to the TsaE family.</text>
</comment>
<evidence type="ECO:0000256" key="5">
    <source>
        <dbReference type="ARBA" id="ARBA00022694"/>
    </source>
</evidence>
<dbReference type="PANTHER" id="PTHR33540:SF2">
    <property type="entry name" value="TRNA THREONYLCARBAMOYLADENOSINE BIOSYNTHESIS PROTEIN TSAE"/>
    <property type="match status" value="1"/>
</dbReference>
<protein>
    <recommendedName>
        <fullName evidence="3">tRNA threonylcarbamoyladenosine biosynthesis protein TsaE</fullName>
    </recommendedName>
    <alternativeName>
        <fullName evidence="10">t(6)A37 threonylcarbamoyladenosine biosynthesis protein TsaE</fullName>
    </alternativeName>
</protein>
<sequence>MPEQEVLKEQKLTLLSKADLPQAAADFLSFIEEKKVILFEGEMAAGKTTFIKAICEALGVEEPVSSPTFALVNEYEGANQELIYHFDFYRIDHPAEALDMGALEYFGSGNLCLIEWPSKVAELLPQDRVEVTLEHGPTDEARNITMRVYGGNEGEDQRV</sequence>
<dbReference type="EMBL" id="JBHSYQ010000003">
    <property type="protein sequence ID" value="MFC6997569.1"/>
    <property type="molecule type" value="Genomic_DNA"/>
</dbReference>
<evidence type="ECO:0000256" key="1">
    <source>
        <dbReference type="ARBA" id="ARBA00004496"/>
    </source>
</evidence>
<dbReference type="Pfam" id="PF02367">
    <property type="entry name" value="TsaE"/>
    <property type="match status" value="1"/>
</dbReference>
<dbReference type="Gene3D" id="3.40.50.300">
    <property type="entry name" value="P-loop containing nucleotide triphosphate hydrolases"/>
    <property type="match status" value="1"/>
</dbReference>
<evidence type="ECO:0000313" key="12">
    <source>
        <dbReference type="Proteomes" id="UP001596405"/>
    </source>
</evidence>
<gene>
    <name evidence="11" type="primary">tsaE</name>
    <name evidence="11" type="ORF">ACFQHR_08030</name>
</gene>
<comment type="subcellular location">
    <subcellularLocation>
        <location evidence="1">Cytoplasm</location>
    </subcellularLocation>
</comment>
<proteinExistence type="inferred from homology"/>
<evidence type="ECO:0000256" key="7">
    <source>
        <dbReference type="ARBA" id="ARBA00022741"/>
    </source>
</evidence>
<dbReference type="InterPro" id="IPR003442">
    <property type="entry name" value="T6A_TsaE"/>
</dbReference>
<keyword evidence="6" id="KW-0479">Metal-binding</keyword>
<evidence type="ECO:0000256" key="3">
    <source>
        <dbReference type="ARBA" id="ARBA00019010"/>
    </source>
</evidence>
<dbReference type="PANTHER" id="PTHR33540">
    <property type="entry name" value="TRNA THREONYLCARBAMOYLADENOSINE BIOSYNTHESIS PROTEIN TSAE"/>
    <property type="match status" value="1"/>
</dbReference>
<evidence type="ECO:0000256" key="4">
    <source>
        <dbReference type="ARBA" id="ARBA00022490"/>
    </source>
</evidence>
<dbReference type="RefSeq" id="WP_377130619.1">
    <property type="nucleotide sequence ID" value="NZ_JBHSYQ010000003.1"/>
</dbReference>
<dbReference type="InterPro" id="IPR027417">
    <property type="entry name" value="P-loop_NTPase"/>
</dbReference>
<keyword evidence="9" id="KW-0460">Magnesium</keyword>
<name>A0ABW2DMK8_9BACT</name>